<evidence type="ECO:0000313" key="1">
    <source>
        <dbReference type="EMBL" id="QJW89970.1"/>
    </source>
</evidence>
<dbReference type="AlphaFoldDB" id="A0A6M5Y9M0"/>
<gene>
    <name evidence="1" type="ORF">HNV11_11580</name>
</gene>
<accession>A0A6M5Y9M0</accession>
<dbReference type="KEGG" id="stae:HNV11_11580"/>
<proteinExistence type="predicted"/>
<protein>
    <submittedName>
        <fullName evidence="1">Uncharacterized protein</fullName>
    </submittedName>
</protein>
<dbReference type="EMBL" id="CP053435">
    <property type="protein sequence ID" value="QJW89970.1"/>
    <property type="molecule type" value="Genomic_DNA"/>
</dbReference>
<reference evidence="1 2" key="1">
    <citation type="submission" date="2020-05" db="EMBL/GenBank/DDBJ databases">
        <title>Genome sequencing of Spirosoma sp. TS118.</title>
        <authorList>
            <person name="Lee J.-H."/>
            <person name="Jeong S."/>
            <person name="Zhao L."/>
            <person name="Jung J.-H."/>
            <person name="Kim M.-K."/>
            <person name="Lim S."/>
        </authorList>
    </citation>
    <scope>NUCLEOTIDE SEQUENCE [LARGE SCALE GENOMIC DNA]</scope>
    <source>
        <strain evidence="1 2">TS118</strain>
    </source>
</reference>
<sequence>MKKCLKITLYVLGGLLVLSLIGRITRKATPAEIDGLENQQKAAVIKAARPNARRDLTINKHTWQKGEAGSMALHSFSIYNASKQHDYTTIRLRFFYYSDLGVEVGHSDQVIDKTVRVGQTIRINKFVAGLIPQHTFGADMEFQ</sequence>
<name>A0A6M5Y9M0_9BACT</name>
<evidence type="ECO:0000313" key="2">
    <source>
        <dbReference type="Proteomes" id="UP000502756"/>
    </source>
</evidence>
<keyword evidence="2" id="KW-1185">Reference proteome</keyword>
<dbReference type="Proteomes" id="UP000502756">
    <property type="component" value="Chromosome"/>
</dbReference>
<organism evidence="1 2">
    <name type="scientific">Spirosoma taeanense</name>
    <dbReference type="NCBI Taxonomy" id="2735870"/>
    <lineage>
        <taxon>Bacteria</taxon>
        <taxon>Pseudomonadati</taxon>
        <taxon>Bacteroidota</taxon>
        <taxon>Cytophagia</taxon>
        <taxon>Cytophagales</taxon>
        <taxon>Cytophagaceae</taxon>
        <taxon>Spirosoma</taxon>
    </lineage>
</organism>
<dbReference type="RefSeq" id="WP_171739815.1">
    <property type="nucleotide sequence ID" value="NZ_CP053435.1"/>
</dbReference>